<keyword evidence="2" id="KW-1185">Reference proteome</keyword>
<dbReference type="Proteomes" id="UP000245207">
    <property type="component" value="Unassembled WGS sequence"/>
</dbReference>
<dbReference type="STRING" id="35608.A0A2U1QCC1"/>
<name>A0A2U1QCC1_ARTAN</name>
<sequence length="274" mass="30922">MEEEVAPVLSASADTTIVCKGKGKLDGDDQCGSSMSISEQGYLSVSLAKRLKRTHLLRKCITVVLGEKVWLTLNKYKIYYAWYICFTNLLKNTFFTDDQNSKNTQIPKPLQIQELIILISRRSYVPYHSGGCDKQVKMWPLGGGQPETDAIHDMPVYQVAWISKTNMLDSEKWDKILRRLETGFKSAGLSMWLKTGFQTREYCLLGILCQVNSTVGWIEYENVSKAIGKRCIDQTRAIKVKGNHVVALKVLFKRQLNTVSARAILCSLSASRVV</sequence>
<protein>
    <submittedName>
        <fullName evidence="1">Protein RAE1</fullName>
    </submittedName>
</protein>
<dbReference type="OrthoDB" id="256303at2759"/>
<comment type="caution">
    <text evidence="1">The sequence shown here is derived from an EMBL/GenBank/DDBJ whole genome shotgun (WGS) entry which is preliminary data.</text>
</comment>
<proteinExistence type="predicted"/>
<dbReference type="AlphaFoldDB" id="A0A2U1QCC1"/>
<evidence type="ECO:0000313" key="1">
    <source>
        <dbReference type="EMBL" id="PWA95654.1"/>
    </source>
</evidence>
<reference evidence="1 2" key="1">
    <citation type="journal article" date="2018" name="Mol. Plant">
        <title>The genome of Artemisia annua provides insight into the evolution of Asteraceae family and artemisinin biosynthesis.</title>
        <authorList>
            <person name="Shen Q."/>
            <person name="Zhang L."/>
            <person name="Liao Z."/>
            <person name="Wang S."/>
            <person name="Yan T."/>
            <person name="Shi P."/>
            <person name="Liu M."/>
            <person name="Fu X."/>
            <person name="Pan Q."/>
            <person name="Wang Y."/>
            <person name="Lv Z."/>
            <person name="Lu X."/>
            <person name="Zhang F."/>
            <person name="Jiang W."/>
            <person name="Ma Y."/>
            <person name="Chen M."/>
            <person name="Hao X."/>
            <person name="Li L."/>
            <person name="Tang Y."/>
            <person name="Lv G."/>
            <person name="Zhou Y."/>
            <person name="Sun X."/>
            <person name="Brodelius P.E."/>
            <person name="Rose J.K.C."/>
            <person name="Tang K."/>
        </authorList>
    </citation>
    <scope>NUCLEOTIDE SEQUENCE [LARGE SCALE GENOMIC DNA]</scope>
    <source>
        <strain evidence="2">cv. Huhao1</strain>
        <tissue evidence="1">Leaf</tissue>
    </source>
</reference>
<organism evidence="1 2">
    <name type="scientific">Artemisia annua</name>
    <name type="common">Sweet wormwood</name>
    <dbReference type="NCBI Taxonomy" id="35608"/>
    <lineage>
        <taxon>Eukaryota</taxon>
        <taxon>Viridiplantae</taxon>
        <taxon>Streptophyta</taxon>
        <taxon>Embryophyta</taxon>
        <taxon>Tracheophyta</taxon>
        <taxon>Spermatophyta</taxon>
        <taxon>Magnoliopsida</taxon>
        <taxon>eudicotyledons</taxon>
        <taxon>Gunneridae</taxon>
        <taxon>Pentapetalae</taxon>
        <taxon>asterids</taxon>
        <taxon>campanulids</taxon>
        <taxon>Asterales</taxon>
        <taxon>Asteraceae</taxon>
        <taxon>Asteroideae</taxon>
        <taxon>Anthemideae</taxon>
        <taxon>Artemisiinae</taxon>
        <taxon>Artemisia</taxon>
    </lineage>
</organism>
<dbReference type="EMBL" id="PKPP01000227">
    <property type="protein sequence ID" value="PWA95654.1"/>
    <property type="molecule type" value="Genomic_DNA"/>
</dbReference>
<accession>A0A2U1QCC1</accession>
<gene>
    <name evidence="1" type="ORF">CTI12_AA046210</name>
</gene>
<evidence type="ECO:0000313" key="2">
    <source>
        <dbReference type="Proteomes" id="UP000245207"/>
    </source>
</evidence>